<dbReference type="InterPro" id="IPR000644">
    <property type="entry name" value="CBS_dom"/>
</dbReference>
<organism evidence="4 5">
    <name type="scientific">Camelimonas lactis</name>
    <dbReference type="NCBI Taxonomy" id="659006"/>
    <lineage>
        <taxon>Bacteria</taxon>
        <taxon>Pseudomonadati</taxon>
        <taxon>Pseudomonadota</taxon>
        <taxon>Alphaproteobacteria</taxon>
        <taxon>Hyphomicrobiales</taxon>
        <taxon>Chelatococcaceae</taxon>
        <taxon>Camelimonas</taxon>
    </lineage>
</organism>
<dbReference type="Pfam" id="PF00571">
    <property type="entry name" value="CBS"/>
    <property type="match status" value="2"/>
</dbReference>
<evidence type="ECO:0000313" key="4">
    <source>
        <dbReference type="EMBL" id="TCO13034.1"/>
    </source>
</evidence>
<keyword evidence="2" id="KW-0812">Transmembrane</keyword>
<keyword evidence="5" id="KW-1185">Reference proteome</keyword>
<dbReference type="AlphaFoldDB" id="A0A4R2GSL5"/>
<name>A0A4R2GSL5_9HYPH</name>
<feature type="transmembrane region" description="Helical" evidence="2">
    <location>
        <begin position="50"/>
        <end position="67"/>
    </location>
</feature>
<gene>
    <name evidence="4" type="ORF">EV666_10760</name>
</gene>
<dbReference type="OrthoDB" id="9811720at2"/>
<evidence type="ECO:0000256" key="2">
    <source>
        <dbReference type="SAM" id="Phobius"/>
    </source>
</evidence>
<feature type="transmembrane region" description="Helical" evidence="2">
    <location>
        <begin position="21"/>
        <end position="44"/>
    </location>
</feature>
<dbReference type="Gene3D" id="3.10.580.10">
    <property type="entry name" value="CBS-domain"/>
    <property type="match status" value="2"/>
</dbReference>
<feature type="transmembrane region" description="Helical" evidence="2">
    <location>
        <begin position="146"/>
        <end position="168"/>
    </location>
</feature>
<dbReference type="InterPro" id="IPR046342">
    <property type="entry name" value="CBS_dom_sf"/>
</dbReference>
<feature type="domain" description="CBS" evidence="3">
    <location>
        <begin position="249"/>
        <end position="308"/>
    </location>
</feature>
<proteinExistence type="predicted"/>
<dbReference type="PROSITE" id="PS51371">
    <property type="entry name" value="CBS"/>
    <property type="match status" value="2"/>
</dbReference>
<keyword evidence="2" id="KW-1133">Transmembrane helix</keyword>
<accession>A0A4R2GSL5</accession>
<dbReference type="RefSeq" id="WP_132006679.1">
    <property type="nucleotide sequence ID" value="NZ_JBHUNN010000001.1"/>
</dbReference>
<evidence type="ECO:0000259" key="3">
    <source>
        <dbReference type="PROSITE" id="PS51371"/>
    </source>
</evidence>
<feature type="transmembrane region" description="Helical" evidence="2">
    <location>
        <begin position="79"/>
        <end position="99"/>
    </location>
</feature>
<dbReference type="EMBL" id="SLWL01000007">
    <property type="protein sequence ID" value="TCO13034.1"/>
    <property type="molecule type" value="Genomic_DNA"/>
</dbReference>
<dbReference type="InterPro" id="IPR058581">
    <property type="entry name" value="TM_HPP"/>
</dbReference>
<feature type="domain" description="CBS" evidence="3">
    <location>
        <begin position="320"/>
        <end position="378"/>
    </location>
</feature>
<protein>
    <submittedName>
        <fullName evidence="4">CBS domain-containing membrane protein</fullName>
    </submittedName>
</protein>
<dbReference type="PANTHER" id="PTHR33741:SF5">
    <property type="entry name" value="TRANSMEMBRANE PROTEIN DDB_G0269096-RELATED"/>
    <property type="match status" value="1"/>
</dbReference>
<keyword evidence="2" id="KW-0472">Membrane</keyword>
<dbReference type="SMART" id="SM00116">
    <property type="entry name" value="CBS"/>
    <property type="match status" value="2"/>
</dbReference>
<dbReference type="InterPro" id="IPR007065">
    <property type="entry name" value="HPP"/>
</dbReference>
<dbReference type="SUPFAM" id="SSF54631">
    <property type="entry name" value="CBS-domain pair"/>
    <property type="match status" value="1"/>
</dbReference>
<comment type="caution">
    <text evidence="4">The sequence shown here is derived from an EMBL/GenBank/DDBJ whole genome shotgun (WGS) entry which is preliminary data.</text>
</comment>
<reference evidence="4 5" key="1">
    <citation type="submission" date="2019-03" db="EMBL/GenBank/DDBJ databases">
        <title>Genomic Encyclopedia of Type Strains, Phase IV (KMG-IV): sequencing the most valuable type-strain genomes for metagenomic binning, comparative biology and taxonomic classification.</title>
        <authorList>
            <person name="Goeker M."/>
        </authorList>
    </citation>
    <scope>NUCLEOTIDE SEQUENCE [LARGE SCALE GENOMIC DNA]</scope>
    <source>
        <strain evidence="4 5">DSM 22958</strain>
    </source>
</reference>
<dbReference type="Pfam" id="PF04982">
    <property type="entry name" value="TM_HPP"/>
    <property type="match status" value="1"/>
</dbReference>
<dbReference type="PANTHER" id="PTHR33741">
    <property type="entry name" value="TRANSMEMBRANE PROTEIN DDB_G0269096-RELATED"/>
    <property type="match status" value="1"/>
</dbReference>
<keyword evidence="1" id="KW-0129">CBS domain</keyword>
<evidence type="ECO:0000313" key="5">
    <source>
        <dbReference type="Proteomes" id="UP000294881"/>
    </source>
</evidence>
<dbReference type="Proteomes" id="UP000294881">
    <property type="component" value="Unassembled WGS sequence"/>
</dbReference>
<feature type="transmembrane region" description="Helical" evidence="2">
    <location>
        <begin position="105"/>
        <end position="125"/>
    </location>
</feature>
<sequence>MPARSPFQLFRPIIAGATLRERLLACAGALIGMGLASLVTRLIVGGDLSLPFIVGPIAASAVLVFVVPTSPLAQPWPVLGGNLVGGLAGVALAQLFGALGWSGPVIAAMAVPVGIVAMSLCRCLHPPGGAMALLMALTMKDAAAMDIWRSLAPALLNIGVLLACGMVFHRMMGRRYPHQPEAAPPGVHGSKDPPAAMRNVVDAADIDAALASLDASYDIDRDDLLRLVRQAELAAVARSSPDIRCASIMSRDIFSITPDMPVSAARELLLAHNIRMLPVLDRRKHIVGSIGLREIATLYAARESAAPVAGAAADTPVGDVMTTAAIARPETPVAELLPILTDGRGHAAVIVDDDEHAIGLVTQTDLLWAMARAVSHNN</sequence>
<evidence type="ECO:0000256" key="1">
    <source>
        <dbReference type="PROSITE-ProRule" id="PRU00703"/>
    </source>
</evidence>